<proteinExistence type="predicted"/>
<dbReference type="InterPro" id="IPR027417">
    <property type="entry name" value="P-loop_NTPase"/>
</dbReference>
<dbReference type="PANTHER" id="PTHR30195">
    <property type="entry name" value="TYPE I SITE-SPECIFIC DEOXYRIBONUCLEASE PROTEIN SUBUNIT M AND R"/>
    <property type="match status" value="1"/>
</dbReference>
<keyword evidence="1" id="KW-0680">Restriction system</keyword>
<dbReference type="SUPFAM" id="SSF52540">
    <property type="entry name" value="P-loop containing nucleoside triphosphate hydrolases"/>
    <property type="match status" value="1"/>
</dbReference>
<feature type="non-terminal residue" evidence="5">
    <location>
        <position position="260"/>
    </location>
</feature>
<evidence type="ECO:0000256" key="2">
    <source>
        <dbReference type="SAM" id="Coils"/>
    </source>
</evidence>
<evidence type="ECO:0000256" key="3">
    <source>
        <dbReference type="SAM" id="MobiDB-lite"/>
    </source>
</evidence>
<dbReference type="PANTHER" id="PTHR30195:SF15">
    <property type="entry name" value="TYPE I RESTRICTION ENZYME HINDI ENDONUCLEASE SUBUNIT"/>
    <property type="match status" value="1"/>
</dbReference>
<evidence type="ECO:0000256" key="1">
    <source>
        <dbReference type="ARBA" id="ARBA00022747"/>
    </source>
</evidence>
<organism evidence="5">
    <name type="scientific">marine sediment metagenome</name>
    <dbReference type="NCBI Taxonomy" id="412755"/>
    <lineage>
        <taxon>unclassified sequences</taxon>
        <taxon>metagenomes</taxon>
        <taxon>ecological metagenomes</taxon>
    </lineage>
</organism>
<feature type="domain" description="SWI2/SNF2 ATPase" evidence="4">
    <location>
        <begin position="2"/>
        <end position="133"/>
    </location>
</feature>
<dbReference type="InterPro" id="IPR040980">
    <property type="entry name" value="SWI2_SNF2"/>
</dbReference>
<dbReference type="AlphaFoldDB" id="X0X6R2"/>
<sequence>LLREDHRHIFTLIQKFRTEKGETYPELSDRSDIIVITDEAHRSQYDIFALNMRNALPNAAFIGFTGTPLMVSEEKTREVFGDYVSIYNFKESVEDEATVPLYYENRIPELQLTNEDLNEDMERLLEEAELDEEQEWKLEREFAREYHLITRDDRLERVAEDIVRHFIGRGHQGKAMVVCIDKATAVRMWDKVQVYWSTHLQRLNDDLESCAGSEREELEARVRYLEETDMAVVVSQSQNEGEELAEKGADITAHRKRMVT</sequence>
<comment type="caution">
    <text evidence="5">The sequence shown here is derived from an EMBL/GenBank/DDBJ whole genome shotgun (WGS) entry which is preliminary data.</text>
</comment>
<accession>X0X6R2</accession>
<feature type="compositionally biased region" description="Basic and acidic residues" evidence="3">
    <location>
        <begin position="244"/>
        <end position="253"/>
    </location>
</feature>
<dbReference type="Pfam" id="PF18766">
    <property type="entry name" value="SWI2_SNF2"/>
    <property type="match status" value="1"/>
</dbReference>
<feature type="non-terminal residue" evidence="5">
    <location>
        <position position="1"/>
    </location>
</feature>
<gene>
    <name evidence="5" type="ORF">S01H1_51120</name>
</gene>
<name>X0X6R2_9ZZZZ</name>
<dbReference type="GO" id="GO:0009307">
    <property type="term" value="P:DNA restriction-modification system"/>
    <property type="evidence" value="ECO:0007669"/>
    <property type="project" value="UniProtKB-KW"/>
</dbReference>
<feature type="coiled-coil region" evidence="2">
    <location>
        <begin position="107"/>
        <end position="141"/>
    </location>
</feature>
<evidence type="ECO:0000259" key="4">
    <source>
        <dbReference type="Pfam" id="PF18766"/>
    </source>
</evidence>
<evidence type="ECO:0000313" key="5">
    <source>
        <dbReference type="EMBL" id="GAG20666.1"/>
    </source>
</evidence>
<reference evidence="5" key="1">
    <citation type="journal article" date="2014" name="Front. Microbiol.">
        <title>High frequency of phylogenetically diverse reductive dehalogenase-homologous genes in deep subseafloor sedimentary metagenomes.</title>
        <authorList>
            <person name="Kawai M."/>
            <person name="Futagami T."/>
            <person name="Toyoda A."/>
            <person name="Takaki Y."/>
            <person name="Nishi S."/>
            <person name="Hori S."/>
            <person name="Arai W."/>
            <person name="Tsubouchi T."/>
            <person name="Morono Y."/>
            <person name="Uchiyama I."/>
            <person name="Ito T."/>
            <person name="Fujiyama A."/>
            <person name="Inagaki F."/>
            <person name="Takami H."/>
        </authorList>
    </citation>
    <scope>NUCLEOTIDE SEQUENCE</scope>
    <source>
        <strain evidence="5">Expedition CK06-06</strain>
    </source>
</reference>
<dbReference type="Gene3D" id="3.40.50.300">
    <property type="entry name" value="P-loop containing nucleotide triphosphate hydrolases"/>
    <property type="match status" value="2"/>
</dbReference>
<dbReference type="InterPro" id="IPR051268">
    <property type="entry name" value="Type-I_R_enzyme_R_subunit"/>
</dbReference>
<feature type="region of interest" description="Disordered" evidence="3">
    <location>
        <begin position="236"/>
        <end position="260"/>
    </location>
</feature>
<dbReference type="EMBL" id="BARS01032979">
    <property type="protein sequence ID" value="GAG20666.1"/>
    <property type="molecule type" value="Genomic_DNA"/>
</dbReference>
<keyword evidence="2" id="KW-0175">Coiled coil</keyword>
<protein>
    <recommendedName>
        <fullName evidence="4">SWI2/SNF2 ATPase domain-containing protein</fullName>
    </recommendedName>
</protein>